<dbReference type="CDD" id="cd05233">
    <property type="entry name" value="SDR_c"/>
    <property type="match status" value="1"/>
</dbReference>
<evidence type="ECO:0000256" key="2">
    <source>
        <dbReference type="ARBA" id="ARBA00023002"/>
    </source>
</evidence>
<dbReference type="PANTHER" id="PTHR43669">
    <property type="entry name" value="5-KETO-D-GLUCONATE 5-REDUCTASE"/>
    <property type="match status" value="1"/>
</dbReference>
<gene>
    <name evidence="3" type="ORF">ACFPK0_12975</name>
</gene>
<evidence type="ECO:0000313" key="3">
    <source>
        <dbReference type="EMBL" id="MFC5440934.1"/>
    </source>
</evidence>
<evidence type="ECO:0000313" key="4">
    <source>
        <dbReference type="Proteomes" id="UP001596018"/>
    </source>
</evidence>
<organism evidence="3 4">
    <name type="scientific">Rhodanobacter ginsenosidimutans</name>
    <dbReference type="NCBI Taxonomy" id="490571"/>
    <lineage>
        <taxon>Bacteria</taxon>
        <taxon>Pseudomonadati</taxon>
        <taxon>Pseudomonadota</taxon>
        <taxon>Gammaproteobacteria</taxon>
        <taxon>Lysobacterales</taxon>
        <taxon>Rhodanobacteraceae</taxon>
        <taxon>Rhodanobacter</taxon>
    </lineage>
</organism>
<keyword evidence="2 3" id="KW-0560">Oxidoreductase</keyword>
<accession>A0ABW0JYA1</accession>
<dbReference type="InterPro" id="IPR036291">
    <property type="entry name" value="NAD(P)-bd_dom_sf"/>
</dbReference>
<keyword evidence="4" id="KW-1185">Reference proteome</keyword>
<sequence length="269" mass="29095">MQASSARQQGSGAALGDTLYPDLRSRRVFITGGGSGIGEALVEAFVRQGAQVAFVDINAAVSEALVERLRAQGLGPAPWWRRCDVTDVPSLQQAIADAAQALGTFDVLVNNVGSDDRHALEDVTPDYWDQRIGVNQRAAFFAIQSVVPGMREQGRGSIINLGSTGWQTKNAGYPCYATAKSSMNGMMRGMAKALGEHRIRINVLSPGWVMTERQITQWLDAESEKELMKNQCLPDKVMPEDIAAMALFLASDASRACTAQEFVVDAGWT</sequence>
<protein>
    <submittedName>
        <fullName evidence="3">SDR family NAD(P)-dependent oxidoreductase</fullName>
        <ecNumber evidence="3">1.1.1.-</ecNumber>
    </submittedName>
</protein>
<dbReference type="RefSeq" id="WP_056607748.1">
    <property type="nucleotide sequence ID" value="NZ_JALBWS010000008.1"/>
</dbReference>
<comment type="caution">
    <text evidence="3">The sequence shown here is derived from an EMBL/GenBank/DDBJ whole genome shotgun (WGS) entry which is preliminary data.</text>
</comment>
<dbReference type="PRINTS" id="PR00081">
    <property type="entry name" value="GDHRDH"/>
</dbReference>
<reference evidence="4" key="1">
    <citation type="journal article" date="2019" name="Int. J. Syst. Evol. Microbiol.">
        <title>The Global Catalogue of Microorganisms (GCM) 10K type strain sequencing project: providing services to taxonomists for standard genome sequencing and annotation.</title>
        <authorList>
            <consortium name="The Broad Institute Genomics Platform"/>
            <consortium name="The Broad Institute Genome Sequencing Center for Infectious Disease"/>
            <person name="Wu L."/>
            <person name="Ma J."/>
        </authorList>
    </citation>
    <scope>NUCLEOTIDE SEQUENCE [LARGE SCALE GENOMIC DNA]</scope>
    <source>
        <strain evidence="4">KACC 12822</strain>
    </source>
</reference>
<dbReference type="PROSITE" id="PS00061">
    <property type="entry name" value="ADH_SHORT"/>
    <property type="match status" value="1"/>
</dbReference>
<dbReference type="EC" id="1.1.1.-" evidence="3"/>
<dbReference type="Gene3D" id="3.40.50.720">
    <property type="entry name" value="NAD(P)-binding Rossmann-like Domain"/>
    <property type="match status" value="1"/>
</dbReference>
<dbReference type="EMBL" id="JBHSMM010000003">
    <property type="protein sequence ID" value="MFC5440934.1"/>
    <property type="molecule type" value="Genomic_DNA"/>
</dbReference>
<evidence type="ECO:0000256" key="1">
    <source>
        <dbReference type="ARBA" id="ARBA00006484"/>
    </source>
</evidence>
<dbReference type="SUPFAM" id="SSF51735">
    <property type="entry name" value="NAD(P)-binding Rossmann-fold domains"/>
    <property type="match status" value="1"/>
</dbReference>
<dbReference type="InterPro" id="IPR002347">
    <property type="entry name" value="SDR_fam"/>
</dbReference>
<dbReference type="Pfam" id="PF13561">
    <property type="entry name" value="adh_short_C2"/>
    <property type="match status" value="1"/>
</dbReference>
<dbReference type="Proteomes" id="UP001596018">
    <property type="component" value="Unassembled WGS sequence"/>
</dbReference>
<dbReference type="PANTHER" id="PTHR43669:SF3">
    <property type="entry name" value="ALCOHOL DEHYDROGENASE, PUTATIVE (AFU_ORTHOLOGUE AFUA_3G03445)-RELATED"/>
    <property type="match status" value="1"/>
</dbReference>
<name>A0ABW0JYA1_9GAMM</name>
<dbReference type="InterPro" id="IPR020904">
    <property type="entry name" value="Sc_DH/Rdtase_CS"/>
</dbReference>
<comment type="similarity">
    <text evidence="1">Belongs to the short-chain dehydrogenases/reductases (SDR) family.</text>
</comment>
<dbReference type="PRINTS" id="PR00080">
    <property type="entry name" value="SDRFAMILY"/>
</dbReference>
<dbReference type="GO" id="GO:0016491">
    <property type="term" value="F:oxidoreductase activity"/>
    <property type="evidence" value="ECO:0007669"/>
    <property type="project" value="UniProtKB-KW"/>
</dbReference>
<proteinExistence type="inferred from homology"/>